<organism evidence="2 3">
    <name type="scientific">Microbacterium psychrotolerans</name>
    <dbReference type="NCBI Taxonomy" id="3068321"/>
    <lineage>
        <taxon>Bacteria</taxon>
        <taxon>Bacillati</taxon>
        <taxon>Actinomycetota</taxon>
        <taxon>Actinomycetes</taxon>
        <taxon>Micrococcales</taxon>
        <taxon>Microbacteriaceae</taxon>
        <taxon>Microbacterium</taxon>
    </lineage>
</organism>
<feature type="compositionally biased region" description="Low complexity" evidence="1">
    <location>
        <begin position="635"/>
        <end position="645"/>
    </location>
</feature>
<comment type="caution">
    <text evidence="2">The sequence shown here is derived from an EMBL/GenBank/DDBJ whole genome shotgun (WGS) entry which is preliminary data.</text>
</comment>
<gene>
    <name evidence="2" type="ORF">Q9R08_03130</name>
</gene>
<evidence type="ECO:0008006" key="4">
    <source>
        <dbReference type="Google" id="ProtNLM"/>
    </source>
</evidence>
<accession>A0ABU0YYV9</accession>
<dbReference type="RefSeq" id="WP_308866362.1">
    <property type="nucleotide sequence ID" value="NZ_JAVFWO010000001.1"/>
</dbReference>
<proteinExistence type="predicted"/>
<keyword evidence="3" id="KW-1185">Reference proteome</keyword>
<evidence type="ECO:0000256" key="1">
    <source>
        <dbReference type="SAM" id="MobiDB-lite"/>
    </source>
</evidence>
<reference evidence="2 3" key="1">
    <citation type="submission" date="2023-08" db="EMBL/GenBank/DDBJ databases">
        <title>Microbacterium psychrotolerans sp. nov., a psychrotolerant bacterium isolated from soil in Heilongjiang Province, China.</title>
        <authorList>
            <person name="An P."/>
            <person name="Zhao D."/>
            <person name="Xiang H."/>
        </authorList>
    </citation>
    <scope>NUCLEOTIDE SEQUENCE [LARGE SCALE GENOMIC DNA]</scope>
    <source>
        <strain evidence="2 3">QXD-8</strain>
    </source>
</reference>
<name>A0ABU0YYV9_9MICO</name>
<evidence type="ECO:0000313" key="3">
    <source>
        <dbReference type="Proteomes" id="UP001235133"/>
    </source>
</evidence>
<dbReference type="EMBL" id="JAVFWO010000001">
    <property type="protein sequence ID" value="MDQ7876960.1"/>
    <property type="molecule type" value="Genomic_DNA"/>
</dbReference>
<dbReference type="Pfam" id="PF26099">
    <property type="entry name" value="DUF8034"/>
    <property type="match status" value="1"/>
</dbReference>
<evidence type="ECO:0000313" key="2">
    <source>
        <dbReference type="EMBL" id="MDQ7876960.1"/>
    </source>
</evidence>
<sequence length="655" mass="70886">MGDVIQGHPLSELPAWAVLERRLFDEIEDAWRLFSTTFAEPDGRLRFAAEFVDRDGVDDLYEPFFNWPAFYLLGGSDDVLAAAKRHWEGVTAQLTAAGMLTGEYENGYDWFHQGESLLFFYGLCAADPADRDFAERARRFAELYTDAAHGNFDPALGIIRAPHNGALGPRPGLSDEPEPYSADRAEMRPYGLPLEYVPGVEAWDDLADPALALAMGEALHRAAAGDVAVNLAATSLVVNRWLYDGDEGSAAWVRVYVDGWRERTGANGGLLPDSVAPDGTTGGLHDGRWYGGHYGWTWPHGLPSVGMAAVIAGINEAFVTGDDAALDMARVVLDTVLDNAIVAPIAQTPFSLRGGWLARWGADAAQPALLAPHRYGRHGWFDYGPMPLELPLWVWWWSRRADDLARVRRAIAGLPAMDDPVKAFRDKAEAGHEAPWVAFLDGDLPEYPTRALSMALGQVARRVALMAAAADDPDAAHLHFGQRVNPVVTEVLSQLVSGTPQVLYNGGLPFAAVVYEDPERGRPGLPRDVAALVSRLDAGDIDLALVNTSTTRTHRVIVRASRFGERHLTGVTVRTRTGGEYPGRSTAYAATPGTSTVHVLELDSDAVELELRPAHGVDLTLHTAPSDAAPRHRAAGAVDRAAAAASVRPTSPSKE</sequence>
<feature type="region of interest" description="Disordered" evidence="1">
    <location>
        <begin position="623"/>
        <end position="655"/>
    </location>
</feature>
<protein>
    <recommendedName>
        <fullName evidence="4">Linalool dehydratase/isomerase domain-containing protein</fullName>
    </recommendedName>
</protein>
<dbReference type="InterPro" id="IPR058347">
    <property type="entry name" value="DUF8034"/>
</dbReference>
<dbReference type="Proteomes" id="UP001235133">
    <property type="component" value="Unassembled WGS sequence"/>
</dbReference>